<evidence type="ECO:0000259" key="4">
    <source>
        <dbReference type="PROSITE" id="PS51077"/>
    </source>
</evidence>
<dbReference type="Proteomes" id="UP001597216">
    <property type="component" value="Unassembled WGS sequence"/>
</dbReference>
<dbReference type="Gene3D" id="3.30.450.40">
    <property type="match status" value="1"/>
</dbReference>
<dbReference type="InterPro" id="IPR050707">
    <property type="entry name" value="HTH_MetabolicPath_Reg"/>
</dbReference>
<dbReference type="EMBL" id="JBHTLQ010000010">
    <property type="protein sequence ID" value="MFD1190165.1"/>
    <property type="molecule type" value="Genomic_DNA"/>
</dbReference>
<gene>
    <name evidence="6" type="ORF">ACFQ27_06195</name>
</gene>
<proteinExistence type="predicted"/>
<name>A0ABW3T0L4_9CAUL</name>
<keyword evidence="3" id="KW-0804">Transcription</keyword>
<dbReference type="SUPFAM" id="SSF46785">
    <property type="entry name" value="Winged helix' DNA-binding domain"/>
    <property type="match status" value="1"/>
</dbReference>
<dbReference type="PANTHER" id="PTHR30136">
    <property type="entry name" value="HELIX-TURN-HELIX TRANSCRIPTIONAL REGULATOR, ICLR FAMILY"/>
    <property type="match status" value="1"/>
</dbReference>
<dbReference type="Gene3D" id="1.10.10.10">
    <property type="entry name" value="Winged helix-like DNA-binding domain superfamily/Winged helix DNA-binding domain"/>
    <property type="match status" value="1"/>
</dbReference>
<evidence type="ECO:0000313" key="7">
    <source>
        <dbReference type="Proteomes" id="UP001597216"/>
    </source>
</evidence>
<evidence type="ECO:0000313" key="6">
    <source>
        <dbReference type="EMBL" id="MFD1190165.1"/>
    </source>
</evidence>
<dbReference type="InterPro" id="IPR029016">
    <property type="entry name" value="GAF-like_dom_sf"/>
</dbReference>
<dbReference type="PANTHER" id="PTHR30136:SF35">
    <property type="entry name" value="HTH-TYPE TRANSCRIPTIONAL REGULATOR RV1719"/>
    <property type="match status" value="1"/>
</dbReference>
<feature type="domain" description="IclR-ED" evidence="5">
    <location>
        <begin position="69"/>
        <end position="245"/>
    </location>
</feature>
<dbReference type="SMART" id="SM00346">
    <property type="entry name" value="HTH_ICLR"/>
    <property type="match status" value="1"/>
</dbReference>
<evidence type="ECO:0000256" key="3">
    <source>
        <dbReference type="ARBA" id="ARBA00023163"/>
    </source>
</evidence>
<protein>
    <submittedName>
        <fullName evidence="6">IclR family transcriptional regulator</fullName>
    </submittedName>
</protein>
<sequence>MSQAVVKSAQRAFAILELFELERRPLSLTEVTQALCYPTSSTAALLKSLVVTGYLEFDRARRAYRPTMRIAVLGQWVHEGLFGEGAILAAAHRLHAETGLTVVLAAQSDLHAQYLHLVHSSEPLKAMVTPGQLRPLASSGMGLVLLSAQADAEVRRLVRRINYLRRDEQVDLADLLVRLHEVRSRGYAFSKDAVSPGFGLIGVLAPRQADARQLALGVTGRSEELTAREGELVAALRAAVADLPA</sequence>
<organism evidence="6 7">
    <name type="scientific">Phenylobacterium conjunctum</name>
    <dbReference type="NCBI Taxonomy" id="1298959"/>
    <lineage>
        <taxon>Bacteria</taxon>
        <taxon>Pseudomonadati</taxon>
        <taxon>Pseudomonadota</taxon>
        <taxon>Alphaproteobacteria</taxon>
        <taxon>Caulobacterales</taxon>
        <taxon>Caulobacteraceae</taxon>
        <taxon>Phenylobacterium</taxon>
    </lineage>
</organism>
<evidence type="ECO:0000256" key="2">
    <source>
        <dbReference type="ARBA" id="ARBA00023125"/>
    </source>
</evidence>
<evidence type="ECO:0000256" key="1">
    <source>
        <dbReference type="ARBA" id="ARBA00023015"/>
    </source>
</evidence>
<dbReference type="InterPro" id="IPR036390">
    <property type="entry name" value="WH_DNA-bd_sf"/>
</dbReference>
<accession>A0ABW3T0L4</accession>
<reference evidence="7" key="1">
    <citation type="journal article" date="2019" name="Int. J. Syst. Evol. Microbiol.">
        <title>The Global Catalogue of Microorganisms (GCM) 10K type strain sequencing project: providing services to taxonomists for standard genome sequencing and annotation.</title>
        <authorList>
            <consortium name="The Broad Institute Genomics Platform"/>
            <consortium name="The Broad Institute Genome Sequencing Center for Infectious Disease"/>
            <person name="Wu L."/>
            <person name="Ma J."/>
        </authorList>
    </citation>
    <scope>NUCLEOTIDE SEQUENCE [LARGE SCALE GENOMIC DNA]</scope>
    <source>
        <strain evidence="7">CCUG 55074</strain>
    </source>
</reference>
<dbReference type="RefSeq" id="WP_377352981.1">
    <property type="nucleotide sequence ID" value="NZ_JBHTLQ010000010.1"/>
</dbReference>
<dbReference type="InterPro" id="IPR014757">
    <property type="entry name" value="Tscrpt_reg_IclR_C"/>
</dbReference>
<dbReference type="SUPFAM" id="SSF55781">
    <property type="entry name" value="GAF domain-like"/>
    <property type="match status" value="1"/>
</dbReference>
<dbReference type="PROSITE" id="PS51077">
    <property type="entry name" value="HTH_ICLR"/>
    <property type="match status" value="1"/>
</dbReference>
<dbReference type="Pfam" id="PF01614">
    <property type="entry name" value="IclR_C"/>
    <property type="match status" value="1"/>
</dbReference>
<keyword evidence="1" id="KW-0805">Transcription regulation</keyword>
<dbReference type="InterPro" id="IPR036388">
    <property type="entry name" value="WH-like_DNA-bd_sf"/>
</dbReference>
<keyword evidence="2" id="KW-0238">DNA-binding</keyword>
<keyword evidence="7" id="KW-1185">Reference proteome</keyword>
<evidence type="ECO:0000259" key="5">
    <source>
        <dbReference type="PROSITE" id="PS51078"/>
    </source>
</evidence>
<dbReference type="InterPro" id="IPR005471">
    <property type="entry name" value="Tscrpt_reg_IclR_N"/>
</dbReference>
<feature type="domain" description="HTH iclR-type" evidence="4">
    <location>
        <begin position="6"/>
        <end position="68"/>
    </location>
</feature>
<comment type="caution">
    <text evidence="6">The sequence shown here is derived from an EMBL/GenBank/DDBJ whole genome shotgun (WGS) entry which is preliminary data.</text>
</comment>
<dbReference type="Pfam" id="PF09339">
    <property type="entry name" value="HTH_IclR"/>
    <property type="match status" value="1"/>
</dbReference>
<dbReference type="PROSITE" id="PS51078">
    <property type="entry name" value="ICLR_ED"/>
    <property type="match status" value="1"/>
</dbReference>